<dbReference type="PANTHER" id="PTHR24346">
    <property type="entry name" value="MAP/MICROTUBULE AFFINITY-REGULATING KINASE"/>
    <property type="match status" value="1"/>
</dbReference>
<dbReference type="OrthoDB" id="193931at2759"/>
<evidence type="ECO:0000313" key="7">
    <source>
        <dbReference type="EMBL" id="EAY15209.1"/>
    </source>
</evidence>
<accession>A2DWM4</accession>
<dbReference type="VEuPathDB" id="TrichDB:TVAG_202030"/>
<dbReference type="PANTHER" id="PTHR24346:SF82">
    <property type="entry name" value="KP78A-RELATED"/>
    <property type="match status" value="1"/>
</dbReference>
<dbReference type="RefSeq" id="XP_001327432.1">
    <property type="nucleotide sequence ID" value="XM_001327397.1"/>
</dbReference>
<dbReference type="eggNOG" id="KOG0586">
    <property type="taxonomic scope" value="Eukaryota"/>
</dbReference>
<keyword evidence="4 7" id="KW-0418">Kinase</keyword>
<dbReference type="InParanoid" id="A2DWM4"/>
<dbReference type="Proteomes" id="UP000001542">
    <property type="component" value="Unassembled WGS sequence"/>
</dbReference>
<evidence type="ECO:0000256" key="4">
    <source>
        <dbReference type="ARBA" id="ARBA00022777"/>
    </source>
</evidence>
<evidence type="ECO:0000256" key="3">
    <source>
        <dbReference type="ARBA" id="ARBA00022741"/>
    </source>
</evidence>
<dbReference type="CDD" id="cd14003">
    <property type="entry name" value="STKc_AMPK-like"/>
    <property type="match status" value="1"/>
</dbReference>
<dbReference type="FunFam" id="1.10.510.10:FF:000571">
    <property type="entry name" value="Maternal embryonic leucine zipper kinase"/>
    <property type="match status" value="1"/>
</dbReference>
<sequence>MKRFQREIDTTSGLKHKNIVNLHDFFWEDNNFYLILDYCQNGELMDYIIKNKKIAEPTAALIFEQMVSAIAYCHSFGVAHRDLKPENVLFEKFPLVKVSDFGLCGYMEESKLMQTFCGSPCYSAPECLRQYAYDGQKSDIWSLGVNLYLMVTGMHPWNVTNINVMLREILDCTYTIPKDVSAECRDLISKILVLEPEKRLTIDQIIKHPWLKCAEKANVLQKQGIKHEAPKLPKLQQIKFAEMAKSSKPEGESECGISAPIFLFPQAGSVMPSPLVRSPSNVNMKEKVSFQRISIPNPNKFAGIRQRSVGAIVRPKLLPE</sequence>
<keyword evidence="2" id="KW-0808">Transferase</keyword>
<dbReference type="STRING" id="5722.A2DWM4"/>
<keyword evidence="3" id="KW-0547">Nucleotide-binding</keyword>
<feature type="domain" description="Protein kinase" evidence="6">
    <location>
        <begin position="1"/>
        <end position="211"/>
    </location>
</feature>
<dbReference type="InterPro" id="IPR008271">
    <property type="entry name" value="Ser/Thr_kinase_AS"/>
</dbReference>
<keyword evidence="8" id="KW-1185">Reference proteome</keyword>
<dbReference type="PROSITE" id="PS50011">
    <property type="entry name" value="PROTEIN_KINASE_DOM"/>
    <property type="match status" value="1"/>
</dbReference>
<name>A2DWM4_TRIV3</name>
<evidence type="ECO:0000313" key="8">
    <source>
        <dbReference type="Proteomes" id="UP000001542"/>
    </source>
</evidence>
<keyword evidence="1" id="KW-0723">Serine/threonine-protein kinase</keyword>
<dbReference type="EMBL" id="DS113259">
    <property type="protein sequence ID" value="EAY15209.1"/>
    <property type="molecule type" value="Genomic_DNA"/>
</dbReference>
<protein>
    <submittedName>
        <fullName evidence="7">CAMK family protein kinase</fullName>
    </submittedName>
</protein>
<dbReference type="SMART" id="SM00220">
    <property type="entry name" value="S_TKc"/>
    <property type="match status" value="1"/>
</dbReference>
<reference evidence="7" key="1">
    <citation type="submission" date="2006-10" db="EMBL/GenBank/DDBJ databases">
        <authorList>
            <person name="Amadeo P."/>
            <person name="Zhao Q."/>
            <person name="Wortman J."/>
            <person name="Fraser-Liggett C."/>
            <person name="Carlton J."/>
        </authorList>
    </citation>
    <scope>NUCLEOTIDE SEQUENCE</scope>
    <source>
        <strain evidence="7">G3</strain>
    </source>
</reference>
<organism evidence="7 8">
    <name type="scientific">Trichomonas vaginalis (strain ATCC PRA-98 / G3)</name>
    <dbReference type="NCBI Taxonomy" id="412133"/>
    <lineage>
        <taxon>Eukaryota</taxon>
        <taxon>Metamonada</taxon>
        <taxon>Parabasalia</taxon>
        <taxon>Trichomonadida</taxon>
        <taxon>Trichomonadidae</taxon>
        <taxon>Trichomonas</taxon>
    </lineage>
</organism>
<dbReference type="GO" id="GO:0004674">
    <property type="term" value="F:protein serine/threonine kinase activity"/>
    <property type="evidence" value="ECO:0000318"/>
    <property type="project" value="GO_Central"/>
</dbReference>
<dbReference type="Pfam" id="PF00069">
    <property type="entry name" value="Pkinase"/>
    <property type="match status" value="1"/>
</dbReference>
<dbReference type="SMR" id="A2DWM4"/>
<dbReference type="InterPro" id="IPR011009">
    <property type="entry name" value="Kinase-like_dom_sf"/>
</dbReference>
<dbReference type="VEuPathDB" id="TrichDB:TVAGG3_0201740"/>
<dbReference type="AlphaFoldDB" id="A2DWM4"/>
<dbReference type="OMA" id="GHCHARE"/>
<dbReference type="PROSITE" id="PS00108">
    <property type="entry name" value="PROTEIN_KINASE_ST"/>
    <property type="match status" value="1"/>
</dbReference>
<dbReference type="Gene3D" id="1.10.510.10">
    <property type="entry name" value="Transferase(Phosphotransferase) domain 1"/>
    <property type="match status" value="1"/>
</dbReference>
<evidence type="ECO:0000256" key="2">
    <source>
        <dbReference type="ARBA" id="ARBA00022679"/>
    </source>
</evidence>
<evidence type="ECO:0000259" key="6">
    <source>
        <dbReference type="PROSITE" id="PS50011"/>
    </source>
</evidence>
<dbReference type="GO" id="GO:0005524">
    <property type="term" value="F:ATP binding"/>
    <property type="evidence" value="ECO:0007669"/>
    <property type="project" value="UniProtKB-KW"/>
</dbReference>
<evidence type="ECO:0000256" key="1">
    <source>
        <dbReference type="ARBA" id="ARBA00022527"/>
    </source>
</evidence>
<dbReference type="KEGG" id="tva:4773210"/>
<keyword evidence="5" id="KW-0067">ATP-binding</keyword>
<dbReference type="InterPro" id="IPR000719">
    <property type="entry name" value="Prot_kinase_dom"/>
</dbReference>
<reference evidence="7" key="2">
    <citation type="journal article" date="2007" name="Science">
        <title>Draft genome sequence of the sexually transmitted pathogen Trichomonas vaginalis.</title>
        <authorList>
            <person name="Carlton J.M."/>
            <person name="Hirt R.P."/>
            <person name="Silva J.C."/>
            <person name="Delcher A.L."/>
            <person name="Schatz M."/>
            <person name="Zhao Q."/>
            <person name="Wortman J.R."/>
            <person name="Bidwell S.L."/>
            <person name="Alsmark U.C.M."/>
            <person name="Besteiro S."/>
            <person name="Sicheritz-Ponten T."/>
            <person name="Noel C.J."/>
            <person name="Dacks J.B."/>
            <person name="Foster P.G."/>
            <person name="Simillion C."/>
            <person name="Van de Peer Y."/>
            <person name="Miranda-Saavedra D."/>
            <person name="Barton G.J."/>
            <person name="Westrop G.D."/>
            <person name="Mueller S."/>
            <person name="Dessi D."/>
            <person name="Fiori P.L."/>
            <person name="Ren Q."/>
            <person name="Paulsen I."/>
            <person name="Zhang H."/>
            <person name="Bastida-Corcuera F.D."/>
            <person name="Simoes-Barbosa A."/>
            <person name="Brown M.T."/>
            <person name="Hayes R.D."/>
            <person name="Mukherjee M."/>
            <person name="Okumura C.Y."/>
            <person name="Schneider R."/>
            <person name="Smith A.J."/>
            <person name="Vanacova S."/>
            <person name="Villalvazo M."/>
            <person name="Haas B.J."/>
            <person name="Pertea M."/>
            <person name="Feldblyum T.V."/>
            <person name="Utterback T.R."/>
            <person name="Shu C.L."/>
            <person name="Osoegawa K."/>
            <person name="de Jong P.J."/>
            <person name="Hrdy I."/>
            <person name="Horvathova L."/>
            <person name="Zubacova Z."/>
            <person name="Dolezal P."/>
            <person name="Malik S.B."/>
            <person name="Logsdon J.M. Jr."/>
            <person name="Henze K."/>
            <person name="Gupta A."/>
            <person name="Wang C.C."/>
            <person name="Dunne R.L."/>
            <person name="Upcroft J.A."/>
            <person name="Upcroft P."/>
            <person name="White O."/>
            <person name="Salzberg S.L."/>
            <person name="Tang P."/>
            <person name="Chiu C.-H."/>
            <person name="Lee Y.-S."/>
            <person name="Embley T.M."/>
            <person name="Coombs G.H."/>
            <person name="Mottram J.C."/>
            <person name="Tachezy J."/>
            <person name="Fraser-Liggett C.M."/>
            <person name="Johnson P.J."/>
        </authorList>
    </citation>
    <scope>NUCLEOTIDE SEQUENCE [LARGE SCALE GENOMIC DNA]</scope>
    <source>
        <strain evidence="7">G3</strain>
    </source>
</reference>
<gene>
    <name evidence="7" type="ORF">TVAG_202030</name>
</gene>
<evidence type="ECO:0000256" key="5">
    <source>
        <dbReference type="ARBA" id="ARBA00022840"/>
    </source>
</evidence>
<proteinExistence type="predicted"/>
<dbReference type="SUPFAM" id="SSF56112">
    <property type="entry name" value="Protein kinase-like (PK-like)"/>
    <property type="match status" value="1"/>
</dbReference>